<sequence>MGSYHFILLITIACICNASSASIFAKDVGKMSVLPPAHYDYEACMDNIFDNAQLTFNAKLGLDPALTWKNATELAEQVHMLIDKGVDSFVQVCNARQVYAYQLGATYPFCVNRFYLLNRDATPFADAVTYIHTYKHLEFICSTGFDVYQSNLACIVNAEHTGGTVYQACFYKFQQIVQNNPYRFCE</sequence>
<reference evidence="2 3" key="1">
    <citation type="submission" date="2018-11" db="EMBL/GenBank/DDBJ databases">
        <authorList>
            <consortium name="Pathogen Informatics"/>
        </authorList>
    </citation>
    <scope>NUCLEOTIDE SEQUENCE [LARGE SCALE GENOMIC DNA]</scope>
</reference>
<evidence type="ECO:0000256" key="1">
    <source>
        <dbReference type="SAM" id="SignalP"/>
    </source>
</evidence>
<dbReference type="PANTHER" id="PTHR34311:SF2">
    <property type="entry name" value="CONJUGAL TRANSFER PROTEIN TRAN"/>
    <property type="match status" value="1"/>
</dbReference>
<proteinExistence type="predicted"/>
<evidence type="ECO:0000313" key="2">
    <source>
        <dbReference type="EMBL" id="VDM73380.1"/>
    </source>
</evidence>
<dbReference type="PANTHER" id="PTHR34311">
    <property type="entry name" value="PROTEIN CBG21698-RELATED"/>
    <property type="match status" value="1"/>
</dbReference>
<keyword evidence="1" id="KW-0732">Signal</keyword>
<dbReference type="AlphaFoldDB" id="A0A3P7IKB2"/>
<gene>
    <name evidence="2" type="ORF">SVUK_LOCUS8378</name>
</gene>
<dbReference type="Proteomes" id="UP000270094">
    <property type="component" value="Unassembled WGS sequence"/>
</dbReference>
<name>A0A3P7IKB2_STRVU</name>
<accession>A0A3P7IKB2</accession>
<dbReference type="OrthoDB" id="5797537at2759"/>
<evidence type="ECO:0008006" key="4">
    <source>
        <dbReference type="Google" id="ProtNLM"/>
    </source>
</evidence>
<feature type="signal peptide" evidence="1">
    <location>
        <begin position="1"/>
        <end position="20"/>
    </location>
</feature>
<evidence type="ECO:0000313" key="3">
    <source>
        <dbReference type="Proteomes" id="UP000270094"/>
    </source>
</evidence>
<dbReference type="EMBL" id="UYYB01030276">
    <property type="protein sequence ID" value="VDM73380.1"/>
    <property type="molecule type" value="Genomic_DNA"/>
</dbReference>
<protein>
    <recommendedName>
        <fullName evidence="4">SCP domain-containing protein</fullName>
    </recommendedName>
</protein>
<organism evidence="2 3">
    <name type="scientific">Strongylus vulgaris</name>
    <name type="common">Blood worm</name>
    <dbReference type="NCBI Taxonomy" id="40348"/>
    <lineage>
        <taxon>Eukaryota</taxon>
        <taxon>Metazoa</taxon>
        <taxon>Ecdysozoa</taxon>
        <taxon>Nematoda</taxon>
        <taxon>Chromadorea</taxon>
        <taxon>Rhabditida</taxon>
        <taxon>Rhabditina</taxon>
        <taxon>Rhabditomorpha</taxon>
        <taxon>Strongyloidea</taxon>
        <taxon>Strongylidae</taxon>
        <taxon>Strongylus</taxon>
    </lineage>
</organism>
<feature type="chain" id="PRO_5018199017" description="SCP domain-containing protein" evidence="1">
    <location>
        <begin position="21"/>
        <end position="186"/>
    </location>
</feature>
<keyword evidence="3" id="KW-1185">Reference proteome</keyword>